<feature type="signal peptide" evidence="3">
    <location>
        <begin position="1"/>
        <end position="39"/>
    </location>
</feature>
<dbReference type="SMART" id="SM01060">
    <property type="entry name" value="Catalase"/>
    <property type="match status" value="1"/>
</dbReference>
<feature type="domain" description="Catalase core" evidence="4">
    <location>
        <begin position="30"/>
        <end position="348"/>
    </location>
</feature>
<accession>A0ABU9RZA2</accession>
<keyword evidence="2 5" id="KW-0575">Peroxidase</keyword>
<keyword evidence="3" id="KW-0732">Signal</keyword>
<comment type="cofactor">
    <cofactor evidence="2">
        <name>heme</name>
        <dbReference type="ChEBI" id="CHEBI:30413"/>
    </cofactor>
</comment>
<evidence type="ECO:0000313" key="6">
    <source>
        <dbReference type="Proteomes" id="UP001489897"/>
    </source>
</evidence>
<dbReference type="SUPFAM" id="SSF56634">
    <property type="entry name" value="Heme-dependent catalase-like"/>
    <property type="match status" value="1"/>
</dbReference>
<dbReference type="PIRSF" id="PIRSF000296">
    <property type="entry name" value="SrpA"/>
    <property type="match status" value="1"/>
</dbReference>
<dbReference type="CDD" id="cd08153">
    <property type="entry name" value="srpA_like"/>
    <property type="match status" value="1"/>
</dbReference>
<dbReference type="InterPro" id="IPR024168">
    <property type="entry name" value="Catalase_SrpA-type_pred"/>
</dbReference>
<dbReference type="Pfam" id="PF00199">
    <property type="entry name" value="Catalase"/>
    <property type="match status" value="1"/>
</dbReference>
<reference evidence="5 6" key="1">
    <citation type="submission" date="2024-01" db="EMBL/GenBank/DDBJ databases">
        <title>The diversity of rhizobia nodulating Mimosa spp. in eleven states of Brazil covering several biomes is determined by host plant, location, and edaphic factors.</title>
        <authorList>
            <person name="Rouws L."/>
            <person name="Barauna A."/>
            <person name="Beukes C."/>
            <person name="De Faria S.M."/>
            <person name="Gross E."/>
            <person name="Dos Reis Junior F.B."/>
            <person name="Simon M."/>
            <person name="Maluk M."/>
            <person name="Odee D.W."/>
            <person name="Kenicer G."/>
            <person name="Young J.P.W."/>
            <person name="Reis V.M."/>
            <person name="Zilli J."/>
            <person name="James E.K."/>
        </authorList>
    </citation>
    <scope>NUCLEOTIDE SEQUENCE [LARGE SCALE GENOMIC DNA]</scope>
    <source>
        <strain evidence="5 6">JPY167</strain>
    </source>
</reference>
<keyword evidence="2" id="KW-0560">Oxidoreductase</keyword>
<keyword evidence="2" id="KW-0408">Iron</keyword>
<comment type="caution">
    <text evidence="5">The sequence shown here is derived from an EMBL/GenBank/DDBJ whole genome shotgun (WGS) entry which is preliminary data.</text>
</comment>
<dbReference type="EC" id="1.11.1.-" evidence="2"/>
<dbReference type="EMBL" id="JAYMRV010000011">
    <property type="protein sequence ID" value="MEM5425397.1"/>
    <property type="molecule type" value="Genomic_DNA"/>
</dbReference>
<keyword evidence="2" id="KW-0479">Metal-binding</keyword>
<gene>
    <name evidence="5" type="ORF">VSR73_30620</name>
</gene>
<organism evidence="5 6">
    <name type="scientific">Paraburkholderia ferrariae</name>
    <dbReference type="NCBI Taxonomy" id="386056"/>
    <lineage>
        <taxon>Bacteria</taxon>
        <taxon>Pseudomonadati</taxon>
        <taxon>Pseudomonadota</taxon>
        <taxon>Betaproteobacteria</taxon>
        <taxon>Burkholderiales</taxon>
        <taxon>Burkholderiaceae</taxon>
        <taxon>Paraburkholderia</taxon>
    </lineage>
</organism>
<keyword evidence="6" id="KW-1185">Reference proteome</keyword>
<dbReference type="InterPro" id="IPR011614">
    <property type="entry name" value="Catalase_core"/>
</dbReference>
<dbReference type="PANTHER" id="PTHR11465">
    <property type="entry name" value="CATALASE"/>
    <property type="match status" value="1"/>
</dbReference>
<keyword evidence="2" id="KW-0349">Heme</keyword>
<comment type="function">
    <text evidence="1">Decomposes hydrogen peroxide into water and oxygen; serves to protect cells from the toxic effects of hydrogen peroxide.</text>
</comment>
<sequence>MRCLVQPSSNRRVPSMNRSVPRFSLAILLALSTGQAATAQTTASPPAQKSTPVQLVDALNGVFGKHPDARAVHAKGIVLEGTFTPSASAPAVSKAPHFQTTVPVVVRFSNFAGIPDISDDHPLASPRGMAIKFKLPDGSDTDIVAHSFNGFPSATADDFRDLLIALGTSGPNTPKPTPLDVYLGSHPVAKAFLTAHKPYPRSYASLPYFGVNTFRFIDSKGVVTYGRYRILPVGGAHYLTDADAAKKAPDYLQSEIRQRVSHAPVRFRLVLQIAQAGDKLDDPSVAWSSAHRTVELGTISITKAVADNQAAQRSLLFLPNALPAGIEVEDPMINARSAAYPVSFARRQQ</sequence>
<evidence type="ECO:0000259" key="4">
    <source>
        <dbReference type="SMART" id="SM01060"/>
    </source>
</evidence>
<dbReference type="Proteomes" id="UP001489897">
    <property type="component" value="Unassembled WGS sequence"/>
</dbReference>
<evidence type="ECO:0000256" key="3">
    <source>
        <dbReference type="SAM" id="SignalP"/>
    </source>
</evidence>
<dbReference type="PANTHER" id="PTHR11465:SF62">
    <property type="entry name" value="CATALASE T"/>
    <property type="match status" value="1"/>
</dbReference>
<dbReference type="GO" id="GO:0004601">
    <property type="term" value="F:peroxidase activity"/>
    <property type="evidence" value="ECO:0007669"/>
    <property type="project" value="UniProtKB-KW"/>
</dbReference>
<protein>
    <recommendedName>
        <fullName evidence="2">Catalase-related peroxidase</fullName>
        <ecNumber evidence="2">1.11.1.-</ecNumber>
    </recommendedName>
</protein>
<proteinExistence type="inferred from homology"/>
<comment type="similarity">
    <text evidence="2">Belongs to the catalase family.</text>
</comment>
<name>A0ABU9RZA2_9BURK</name>
<comment type="function">
    <text evidence="2">Has an organic peroxide-dependent peroxidase activity.</text>
</comment>
<dbReference type="Gene3D" id="1.20.1280.120">
    <property type="match status" value="1"/>
</dbReference>
<feature type="chain" id="PRO_5046395504" description="Catalase-related peroxidase" evidence="3">
    <location>
        <begin position="40"/>
        <end position="349"/>
    </location>
</feature>
<dbReference type="Gene3D" id="2.40.180.10">
    <property type="entry name" value="Catalase core domain"/>
    <property type="match status" value="1"/>
</dbReference>
<dbReference type="PROSITE" id="PS51402">
    <property type="entry name" value="CATALASE_3"/>
    <property type="match status" value="1"/>
</dbReference>
<evidence type="ECO:0000256" key="2">
    <source>
        <dbReference type="PIRNR" id="PIRNR000296"/>
    </source>
</evidence>
<evidence type="ECO:0000313" key="5">
    <source>
        <dbReference type="EMBL" id="MEM5425397.1"/>
    </source>
</evidence>
<dbReference type="InterPro" id="IPR018028">
    <property type="entry name" value="Catalase"/>
</dbReference>
<evidence type="ECO:0000256" key="1">
    <source>
        <dbReference type="ARBA" id="ARBA00002974"/>
    </source>
</evidence>
<dbReference type="InterPro" id="IPR020835">
    <property type="entry name" value="Catalase_sf"/>
</dbReference>